<dbReference type="SMART" id="SM00091">
    <property type="entry name" value="PAS"/>
    <property type="match status" value="1"/>
</dbReference>
<evidence type="ECO:0000313" key="13">
    <source>
        <dbReference type="EMBL" id="MDM0046780.1"/>
    </source>
</evidence>
<dbReference type="Pfam" id="PF00512">
    <property type="entry name" value="HisKA"/>
    <property type="match status" value="1"/>
</dbReference>
<dbReference type="EMBL" id="JASZYV010000004">
    <property type="protein sequence ID" value="MDM0046780.1"/>
    <property type="molecule type" value="Genomic_DNA"/>
</dbReference>
<dbReference type="Pfam" id="PF00989">
    <property type="entry name" value="PAS"/>
    <property type="match status" value="1"/>
</dbReference>
<dbReference type="CDD" id="cd00082">
    <property type="entry name" value="HisKA"/>
    <property type="match status" value="1"/>
</dbReference>
<dbReference type="SUPFAM" id="SSF47384">
    <property type="entry name" value="Homodimeric domain of signal transducing histidine kinase"/>
    <property type="match status" value="1"/>
</dbReference>
<organism evidence="13 14">
    <name type="scientific">Variovorax dokdonensis</name>
    <dbReference type="NCBI Taxonomy" id="344883"/>
    <lineage>
        <taxon>Bacteria</taxon>
        <taxon>Pseudomonadati</taxon>
        <taxon>Pseudomonadota</taxon>
        <taxon>Betaproteobacteria</taxon>
        <taxon>Burkholderiales</taxon>
        <taxon>Comamonadaceae</taxon>
        <taxon>Variovorax</taxon>
    </lineage>
</organism>
<dbReference type="Pfam" id="PF13185">
    <property type="entry name" value="GAF_2"/>
    <property type="match status" value="1"/>
</dbReference>
<reference evidence="13" key="1">
    <citation type="submission" date="2023-06" db="EMBL/GenBank/DDBJ databases">
        <authorList>
            <person name="Jiang Y."/>
            <person name="Liu Q."/>
        </authorList>
    </citation>
    <scope>NUCLEOTIDE SEQUENCE</scope>
    <source>
        <strain evidence="13">CGMCC 1.12089</strain>
    </source>
</reference>
<dbReference type="PROSITE" id="PS50109">
    <property type="entry name" value="HIS_KIN"/>
    <property type="match status" value="1"/>
</dbReference>
<dbReference type="PANTHER" id="PTHR43065">
    <property type="entry name" value="SENSOR HISTIDINE KINASE"/>
    <property type="match status" value="1"/>
</dbReference>
<comment type="caution">
    <text evidence="13">The sequence shown here is derived from an EMBL/GenBank/DDBJ whole genome shotgun (WGS) entry which is preliminary data.</text>
</comment>
<dbReference type="Gene3D" id="3.30.450.40">
    <property type="match status" value="1"/>
</dbReference>
<dbReference type="PROSITE" id="PS50110">
    <property type="entry name" value="RESPONSE_REGULATORY"/>
    <property type="match status" value="1"/>
</dbReference>
<keyword evidence="4" id="KW-0808">Transferase</keyword>
<evidence type="ECO:0000256" key="3">
    <source>
        <dbReference type="ARBA" id="ARBA00022553"/>
    </source>
</evidence>
<dbReference type="Pfam" id="PF02518">
    <property type="entry name" value="HATPase_c"/>
    <property type="match status" value="1"/>
</dbReference>
<dbReference type="SUPFAM" id="SSF55781">
    <property type="entry name" value="GAF domain-like"/>
    <property type="match status" value="1"/>
</dbReference>
<feature type="domain" description="Response regulatory" evidence="11">
    <location>
        <begin position="559"/>
        <end position="670"/>
    </location>
</feature>
<dbReference type="Gene3D" id="3.40.50.2300">
    <property type="match status" value="1"/>
</dbReference>
<dbReference type="PROSITE" id="PS50112">
    <property type="entry name" value="PAS"/>
    <property type="match status" value="1"/>
</dbReference>
<feature type="domain" description="PAS" evidence="12">
    <location>
        <begin position="7"/>
        <end position="65"/>
    </location>
</feature>
<evidence type="ECO:0000256" key="1">
    <source>
        <dbReference type="ARBA" id="ARBA00000085"/>
    </source>
</evidence>
<evidence type="ECO:0000259" key="11">
    <source>
        <dbReference type="PROSITE" id="PS50110"/>
    </source>
</evidence>
<dbReference type="Pfam" id="PF00072">
    <property type="entry name" value="Response_reg"/>
    <property type="match status" value="1"/>
</dbReference>
<keyword evidence="8" id="KW-0902">Two-component regulatory system</keyword>
<comment type="catalytic activity">
    <reaction evidence="1">
        <text>ATP + protein L-histidine = ADP + protein N-phospho-L-histidine.</text>
        <dbReference type="EC" id="2.7.13.3"/>
    </reaction>
</comment>
<dbReference type="InterPro" id="IPR001789">
    <property type="entry name" value="Sig_transdc_resp-reg_receiver"/>
</dbReference>
<evidence type="ECO:0000256" key="6">
    <source>
        <dbReference type="ARBA" id="ARBA00022777"/>
    </source>
</evidence>
<evidence type="ECO:0000256" key="4">
    <source>
        <dbReference type="ARBA" id="ARBA00022679"/>
    </source>
</evidence>
<name>A0ABT7NFY3_9BURK</name>
<evidence type="ECO:0000256" key="8">
    <source>
        <dbReference type="ARBA" id="ARBA00023012"/>
    </source>
</evidence>
<dbReference type="InterPro" id="IPR011006">
    <property type="entry name" value="CheY-like_superfamily"/>
</dbReference>
<dbReference type="InterPro" id="IPR036097">
    <property type="entry name" value="HisK_dim/P_sf"/>
</dbReference>
<dbReference type="InterPro" id="IPR036890">
    <property type="entry name" value="HATPase_C_sf"/>
</dbReference>
<dbReference type="InterPro" id="IPR003594">
    <property type="entry name" value="HATPase_dom"/>
</dbReference>
<dbReference type="InterPro" id="IPR003661">
    <property type="entry name" value="HisK_dim/P_dom"/>
</dbReference>
<dbReference type="Gene3D" id="1.10.287.130">
    <property type="match status" value="1"/>
</dbReference>
<evidence type="ECO:0000313" key="14">
    <source>
        <dbReference type="Proteomes" id="UP001174908"/>
    </source>
</evidence>
<gene>
    <name evidence="13" type="ORF">QTH91_19975</name>
</gene>
<dbReference type="InterPro" id="IPR005467">
    <property type="entry name" value="His_kinase_dom"/>
</dbReference>
<protein>
    <recommendedName>
        <fullName evidence="2">histidine kinase</fullName>
        <ecNumber evidence="2">2.7.13.3</ecNumber>
    </recommendedName>
</protein>
<dbReference type="PRINTS" id="PR00344">
    <property type="entry name" value="BCTRLSENSOR"/>
</dbReference>
<dbReference type="RefSeq" id="WP_286661891.1">
    <property type="nucleotide sequence ID" value="NZ_JASZYV010000004.1"/>
</dbReference>
<keyword evidence="3 9" id="KW-0597">Phosphoprotein</keyword>
<sequence>MPPAFDDDAVFRSVFAASPDALLVVDQQGAIQLANPAACDLLGYSAEALSGLHVDALVPDAVRPQHAAYRAAYAAHPRPRPMGTQMDLVARRQDGSSVRVEIALSPLQDHGLPYVVAAIRSVAEYPRVKQALQRARYAECLAQFGRLAVNAREPDALLAQAAQSAVDALQIELFQIRLLQPNGAQWRVAASRGVQALEAVGEVFDVEPGSAAQRVLQDGKPMLFTATAADGNCAIPGRYLDAGMTSEVAAPLANQGRPMGVACAFSARPDRFGDDEIRFLEALSNMVATVLQRIGSEDALKHAQRLESVGQLTGGIAHDFNNLLTVISGNLQILQEIPAIEGDPLAQPLITAASRAAQRGGELTAKLLAFSRRQVLQPTVVDVAGLLQSLAGMLRRTIDPRIVIGLDLRPGMNCLADPVQLESSVLNVAINARDAMPAGGTLTFSCRPAQTSELPPELAGVAHKDGYVVISIADNGTGMTPAVRERAFEPFFTTKESGRGTGLGLATVYGFARQSSGAVQLTSSPGLGTTLTLYLPRATTGAEADSDSNAPARVPCGMRVLLVEDDPEVMAVTRTFLASLECEVMSCANAHEALGLLASQPIDILVTDVLLGPGMRGDELAAQARLQMPHLPVLLLSGFSGEMPDARGHWPLLRKPYTRAQLETAIETVLNATR</sequence>
<dbReference type="InterPro" id="IPR000014">
    <property type="entry name" value="PAS"/>
</dbReference>
<dbReference type="SMART" id="SM00387">
    <property type="entry name" value="HATPase_c"/>
    <property type="match status" value="1"/>
</dbReference>
<evidence type="ECO:0000256" key="2">
    <source>
        <dbReference type="ARBA" id="ARBA00012438"/>
    </source>
</evidence>
<evidence type="ECO:0000259" key="10">
    <source>
        <dbReference type="PROSITE" id="PS50109"/>
    </source>
</evidence>
<dbReference type="Gene3D" id="3.30.565.10">
    <property type="entry name" value="Histidine kinase-like ATPase, C-terminal domain"/>
    <property type="match status" value="1"/>
</dbReference>
<dbReference type="InterPro" id="IPR003018">
    <property type="entry name" value="GAF"/>
</dbReference>
<dbReference type="InterPro" id="IPR029016">
    <property type="entry name" value="GAF-like_dom_sf"/>
</dbReference>
<keyword evidence="7" id="KW-0067">ATP-binding</keyword>
<dbReference type="SMART" id="SM00065">
    <property type="entry name" value="GAF"/>
    <property type="match status" value="1"/>
</dbReference>
<keyword evidence="5" id="KW-0547">Nucleotide-binding</keyword>
<dbReference type="SUPFAM" id="SSF55785">
    <property type="entry name" value="PYP-like sensor domain (PAS domain)"/>
    <property type="match status" value="1"/>
</dbReference>
<evidence type="ECO:0000256" key="9">
    <source>
        <dbReference type="PROSITE-ProRule" id="PRU00169"/>
    </source>
</evidence>
<dbReference type="SMART" id="SM00448">
    <property type="entry name" value="REC"/>
    <property type="match status" value="1"/>
</dbReference>
<dbReference type="Gene3D" id="3.30.450.20">
    <property type="entry name" value="PAS domain"/>
    <property type="match status" value="1"/>
</dbReference>
<dbReference type="CDD" id="cd00130">
    <property type="entry name" value="PAS"/>
    <property type="match status" value="1"/>
</dbReference>
<dbReference type="InterPro" id="IPR035965">
    <property type="entry name" value="PAS-like_dom_sf"/>
</dbReference>
<proteinExistence type="predicted"/>
<dbReference type="InterPro" id="IPR004358">
    <property type="entry name" value="Sig_transdc_His_kin-like_C"/>
</dbReference>
<keyword evidence="6" id="KW-0418">Kinase</keyword>
<keyword evidence="14" id="KW-1185">Reference proteome</keyword>
<feature type="modified residue" description="4-aspartylphosphate" evidence="9">
    <location>
        <position position="608"/>
    </location>
</feature>
<evidence type="ECO:0000256" key="5">
    <source>
        <dbReference type="ARBA" id="ARBA00022741"/>
    </source>
</evidence>
<dbReference type="SUPFAM" id="SSF55874">
    <property type="entry name" value="ATPase domain of HSP90 chaperone/DNA topoisomerase II/histidine kinase"/>
    <property type="match status" value="1"/>
</dbReference>
<dbReference type="PANTHER" id="PTHR43065:SF42">
    <property type="entry name" value="TWO-COMPONENT SENSOR PPRA"/>
    <property type="match status" value="1"/>
</dbReference>
<dbReference type="SUPFAM" id="SSF52172">
    <property type="entry name" value="CheY-like"/>
    <property type="match status" value="1"/>
</dbReference>
<dbReference type="SMART" id="SM00388">
    <property type="entry name" value="HisKA"/>
    <property type="match status" value="1"/>
</dbReference>
<accession>A0ABT7NFY3</accession>
<dbReference type="EC" id="2.7.13.3" evidence="2"/>
<dbReference type="Proteomes" id="UP001174908">
    <property type="component" value="Unassembled WGS sequence"/>
</dbReference>
<dbReference type="InterPro" id="IPR013767">
    <property type="entry name" value="PAS_fold"/>
</dbReference>
<evidence type="ECO:0000259" key="12">
    <source>
        <dbReference type="PROSITE" id="PS50112"/>
    </source>
</evidence>
<feature type="domain" description="Histidine kinase" evidence="10">
    <location>
        <begin position="315"/>
        <end position="539"/>
    </location>
</feature>
<dbReference type="NCBIfam" id="TIGR00229">
    <property type="entry name" value="sensory_box"/>
    <property type="match status" value="1"/>
</dbReference>
<evidence type="ECO:0000256" key="7">
    <source>
        <dbReference type="ARBA" id="ARBA00022840"/>
    </source>
</evidence>